<organism evidence="2 3">
    <name type="scientific">Paenibacillus vini</name>
    <dbReference type="NCBI Taxonomy" id="1476024"/>
    <lineage>
        <taxon>Bacteria</taxon>
        <taxon>Bacillati</taxon>
        <taxon>Bacillota</taxon>
        <taxon>Bacilli</taxon>
        <taxon>Bacillales</taxon>
        <taxon>Paenibacillaceae</taxon>
        <taxon>Paenibacillus</taxon>
    </lineage>
</organism>
<dbReference type="Proteomes" id="UP000679992">
    <property type="component" value="Unassembled WGS sequence"/>
</dbReference>
<evidence type="ECO:0008006" key="4">
    <source>
        <dbReference type="Google" id="ProtNLM"/>
    </source>
</evidence>
<protein>
    <recommendedName>
        <fullName evidence="4">Phospholipid phosphatase</fullName>
    </recommendedName>
</protein>
<feature type="transmembrane region" description="Helical" evidence="1">
    <location>
        <begin position="196"/>
        <end position="215"/>
    </location>
</feature>
<feature type="transmembrane region" description="Helical" evidence="1">
    <location>
        <begin position="68"/>
        <end position="88"/>
    </location>
</feature>
<feature type="transmembrane region" description="Helical" evidence="1">
    <location>
        <begin position="100"/>
        <end position="118"/>
    </location>
</feature>
<evidence type="ECO:0000256" key="1">
    <source>
        <dbReference type="SAM" id="Phobius"/>
    </source>
</evidence>
<keyword evidence="3" id="KW-1185">Reference proteome</keyword>
<gene>
    <name evidence="2" type="ORF">J42TS3_02520</name>
</gene>
<feature type="transmembrane region" description="Helical" evidence="1">
    <location>
        <begin position="36"/>
        <end position="56"/>
    </location>
</feature>
<evidence type="ECO:0000313" key="2">
    <source>
        <dbReference type="EMBL" id="GIP51217.1"/>
    </source>
</evidence>
<keyword evidence="1" id="KW-1133">Transmembrane helix</keyword>
<dbReference type="EMBL" id="BOSL01000001">
    <property type="protein sequence ID" value="GIP51217.1"/>
    <property type="molecule type" value="Genomic_DNA"/>
</dbReference>
<keyword evidence="1" id="KW-0812">Transmembrane</keyword>
<keyword evidence="1" id="KW-0472">Membrane</keyword>
<evidence type="ECO:0000313" key="3">
    <source>
        <dbReference type="Proteomes" id="UP000679992"/>
    </source>
</evidence>
<dbReference type="RefSeq" id="WP_213653461.1">
    <property type="nucleotide sequence ID" value="NZ_BOSL01000001.1"/>
</dbReference>
<accession>A0ABQ4M5I1</accession>
<name>A0ABQ4M5I1_9BACL</name>
<proteinExistence type="predicted"/>
<feature type="transmembrane region" description="Helical" evidence="1">
    <location>
        <begin position="147"/>
        <end position="165"/>
    </location>
</feature>
<sequence>MDTFIYGIVTVLYILLLGYGVVLWRKDAKRGPRYFLFLVTAALVWDNGVMAAGNWIGEGELLKGLNLARFWLHAFCTPLLVVVAFDLIRRAGSPWARSTVVQWGAWIVTAALIIMQLVTETIGLKMKPVQEFGALRYVPAGEHSGPPIMIIIITVFLFVAGIILWKRKITSVLFWGTLLMVAGTAIPIPIDSKATTNVFELVLIASLWISMRRLLPR</sequence>
<feature type="transmembrane region" description="Helical" evidence="1">
    <location>
        <begin position="6"/>
        <end position="24"/>
    </location>
</feature>
<feature type="transmembrane region" description="Helical" evidence="1">
    <location>
        <begin position="172"/>
        <end position="190"/>
    </location>
</feature>
<reference evidence="2 3" key="1">
    <citation type="submission" date="2021-03" db="EMBL/GenBank/DDBJ databases">
        <title>Antimicrobial resistance genes in bacteria isolated from Japanese honey, and their potential for conferring macrolide and lincosamide resistance in the American foulbrood pathogen Paenibacillus larvae.</title>
        <authorList>
            <person name="Okamoto M."/>
            <person name="Kumagai M."/>
            <person name="Kanamori H."/>
            <person name="Takamatsu D."/>
        </authorList>
    </citation>
    <scope>NUCLEOTIDE SEQUENCE [LARGE SCALE GENOMIC DNA]</scope>
    <source>
        <strain evidence="2 3">J42TS3</strain>
    </source>
</reference>
<comment type="caution">
    <text evidence="2">The sequence shown here is derived from an EMBL/GenBank/DDBJ whole genome shotgun (WGS) entry which is preliminary data.</text>
</comment>